<feature type="transmembrane region" description="Helical" evidence="1">
    <location>
        <begin position="69"/>
        <end position="94"/>
    </location>
</feature>
<feature type="transmembrane region" description="Helical" evidence="1">
    <location>
        <begin position="20"/>
        <end position="38"/>
    </location>
</feature>
<evidence type="ECO:0000256" key="1">
    <source>
        <dbReference type="SAM" id="Phobius"/>
    </source>
</evidence>
<dbReference type="InterPro" id="IPR053077">
    <property type="entry name" value="MARVEL_domain_protein_3"/>
</dbReference>
<evidence type="ECO:0000313" key="2">
    <source>
        <dbReference type="Proteomes" id="UP000515162"/>
    </source>
</evidence>
<dbReference type="Proteomes" id="UP000515162">
    <property type="component" value="Chromosome 2R"/>
</dbReference>
<feature type="transmembrane region" description="Helical" evidence="1">
    <location>
        <begin position="44"/>
        <end position="62"/>
    </location>
</feature>
<dbReference type="GeneID" id="117138630"/>
<sequence length="150" mass="16895">MKIDLTVDNGPCNTELRSWCLGIAIYWLLSMTFSVIFAPNVLNFIGFAIIVVGNICLMIGTLKEKPILVFVWLIFAVIEAISFPFAIFGVIFHYGGYREATGMNNIFGALFVYIITFLLILFSARIVYSFYLQLKNSEASKQTPRAMNVV</sequence>
<feature type="transmembrane region" description="Helical" evidence="1">
    <location>
        <begin position="106"/>
        <end position="128"/>
    </location>
</feature>
<dbReference type="PANTHER" id="PTHR34609">
    <property type="entry name" value="GEO08273P1-RELATED"/>
    <property type="match status" value="1"/>
</dbReference>
<dbReference type="PANTHER" id="PTHR34609:SF17">
    <property type="entry name" value="GEO08273P1-RELATED"/>
    <property type="match status" value="1"/>
</dbReference>
<evidence type="ECO:0000313" key="3">
    <source>
        <dbReference type="RefSeq" id="XP_033156735.1"/>
    </source>
</evidence>
<reference evidence="3" key="1">
    <citation type="submission" date="2025-08" db="UniProtKB">
        <authorList>
            <consortium name="RefSeq"/>
        </authorList>
    </citation>
    <scope>IDENTIFICATION</scope>
    <source>
        <strain evidence="3">Mau12</strain>
        <tissue evidence="3">Whole Body</tissue>
    </source>
</reference>
<dbReference type="AlphaFoldDB" id="A0A6P8JLC9"/>
<gene>
    <name evidence="3" type="primary">LOC117138630</name>
</gene>
<keyword evidence="1" id="KW-1133">Transmembrane helix</keyword>
<keyword evidence="1" id="KW-0812">Transmembrane</keyword>
<dbReference type="RefSeq" id="XP_033156735.1">
    <property type="nucleotide sequence ID" value="XM_033300844.1"/>
</dbReference>
<protein>
    <submittedName>
        <fullName evidence="3">Uncharacterized protein LOC117138630</fullName>
    </submittedName>
</protein>
<keyword evidence="1" id="KW-0472">Membrane</keyword>
<name>A0A6P8JLC9_DROMA</name>
<accession>A0A6P8JLC9</accession>
<proteinExistence type="predicted"/>
<keyword evidence="2" id="KW-1185">Reference proteome</keyword>
<organism evidence="2 3">
    <name type="scientific">Drosophila mauritiana</name>
    <name type="common">Fruit fly</name>
    <dbReference type="NCBI Taxonomy" id="7226"/>
    <lineage>
        <taxon>Eukaryota</taxon>
        <taxon>Metazoa</taxon>
        <taxon>Ecdysozoa</taxon>
        <taxon>Arthropoda</taxon>
        <taxon>Hexapoda</taxon>
        <taxon>Insecta</taxon>
        <taxon>Pterygota</taxon>
        <taxon>Neoptera</taxon>
        <taxon>Endopterygota</taxon>
        <taxon>Diptera</taxon>
        <taxon>Brachycera</taxon>
        <taxon>Muscomorpha</taxon>
        <taxon>Ephydroidea</taxon>
        <taxon>Drosophilidae</taxon>
        <taxon>Drosophila</taxon>
        <taxon>Sophophora</taxon>
    </lineage>
</organism>